<organism evidence="1">
    <name type="scientific">Dinoroseobacter phage vB_DshS_R26L</name>
    <dbReference type="NCBI Taxonomy" id="3161158"/>
    <lineage>
        <taxon>Viruses</taxon>
        <taxon>Duplodnaviria</taxon>
        <taxon>Heunggongvirae</taxon>
        <taxon>Uroviricota</taxon>
        <taxon>Caudoviricetes</taxon>
        <taxon>Nanhaivirus</taxon>
    </lineage>
</organism>
<evidence type="ECO:0000313" key="1">
    <source>
        <dbReference type="EMBL" id="XBW75423.1"/>
    </source>
</evidence>
<gene>
    <name evidence="1" type="ORF">vBDshSR26L_108</name>
</gene>
<evidence type="ECO:0008006" key="2">
    <source>
        <dbReference type="Google" id="ProtNLM"/>
    </source>
</evidence>
<dbReference type="EMBL" id="PP882867">
    <property type="protein sequence ID" value="XBW75423.1"/>
    <property type="molecule type" value="Genomic_DNA"/>
</dbReference>
<sequence>MRTIYQCEICGARHDTPEAALACEAQPMTDMKQGNFIDKENAHEPEVGEIVACAYPAWGWWHGDEAWRVHLERGGRFLDGFYNLWVVVAKIPAGDRHEWRYILWSPSNQNDREWMCWTGPGHNLMLPHGRATSEQLEAGLTAYDAVENKRRIPLM</sequence>
<reference evidence="1" key="1">
    <citation type="submission" date="2024-06" db="EMBL/GenBank/DDBJ databases">
        <authorList>
            <person name="Lu L."/>
            <person name="Wei N."/>
            <person name="Zhang R."/>
        </authorList>
    </citation>
    <scope>NUCLEOTIDE SEQUENCE</scope>
</reference>
<proteinExistence type="predicted"/>
<accession>A0AAU7VGI0</accession>
<protein>
    <recommendedName>
        <fullName evidence="2">DUF2199 domain-containing protein</fullName>
    </recommendedName>
</protein>
<name>A0AAU7VGI0_9CAUD</name>